<keyword evidence="6" id="KW-1185">Reference proteome</keyword>
<dbReference type="PANTHER" id="PTHR33392">
    <property type="entry name" value="POLYISOPRENYL-TEICHOIC ACID--PEPTIDOGLYCAN TEICHOIC ACID TRANSFERASE TAGU"/>
    <property type="match status" value="1"/>
</dbReference>
<comment type="similarity">
    <text evidence="1">Belongs to the LytR/CpsA/Psr (LCP) family.</text>
</comment>
<feature type="compositionally biased region" description="Gly residues" evidence="2">
    <location>
        <begin position="10"/>
        <end position="31"/>
    </location>
</feature>
<comment type="caution">
    <text evidence="5">The sequence shown here is derived from an EMBL/GenBank/DDBJ whole genome shotgun (WGS) entry which is preliminary data.</text>
</comment>
<protein>
    <submittedName>
        <fullName evidence="5">LCP family protein</fullName>
    </submittedName>
</protein>
<evidence type="ECO:0000259" key="4">
    <source>
        <dbReference type="Pfam" id="PF03816"/>
    </source>
</evidence>
<dbReference type="RefSeq" id="WP_388234146.1">
    <property type="nucleotide sequence ID" value="NZ_JBHVZQ010000006.1"/>
</dbReference>
<keyword evidence="3" id="KW-0472">Membrane</keyword>
<dbReference type="Gene3D" id="3.40.630.190">
    <property type="entry name" value="LCP protein"/>
    <property type="match status" value="1"/>
</dbReference>
<gene>
    <name evidence="5" type="ORF">ACFVZC_10320</name>
</gene>
<accession>A0ABW6Q3K0</accession>
<evidence type="ECO:0000256" key="2">
    <source>
        <dbReference type="SAM" id="MobiDB-lite"/>
    </source>
</evidence>
<dbReference type="Proteomes" id="UP001601627">
    <property type="component" value="Unassembled WGS sequence"/>
</dbReference>
<dbReference type="NCBIfam" id="TIGR00350">
    <property type="entry name" value="lytR_cpsA_psr"/>
    <property type="match status" value="1"/>
</dbReference>
<dbReference type="InterPro" id="IPR004474">
    <property type="entry name" value="LytR_CpsA_psr"/>
</dbReference>
<evidence type="ECO:0000313" key="5">
    <source>
        <dbReference type="EMBL" id="MFF1273787.1"/>
    </source>
</evidence>
<feature type="transmembrane region" description="Helical" evidence="3">
    <location>
        <begin position="42"/>
        <end position="63"/>
    </location>
</feature>
<reference evidence="5 6" key="1">
    <citation type="submission" date="2024-09" db="EMBL/GenBank/DDBJ databases">
        <title>The Natural Products Discovery Center: Release of the First 8490 Sequenced Strains for Exploring Actinobacteria Biosynthetic Diversity.</title>
        <authorList>
            <person name="Kalkreuter E."/>
            <person name="Kautsar S.A."/>
            <person name="Yang D."/>
            <person name="Bader C.D."/>
            <person name="Teijaro C.N."/>
            <person name="Fluegel L."/>
            <person name="Davis C.M."/>
            <person name="Simpson J.R."/>
            <person name="Lauterbach L."/>
            <person name="Steele A.D."/>
            <person name="Gui C."/>
            <person name="Meng S."/>
            <person name="Li G."/>
            <person name="Viehrig K."/>
            <person name="Ye F."/>
            <person name="Su P."/>
            <person name="Kiefer A.F."/>
            <person name="Nichols A."/>
            <person name="Cepeda A.J."/>
            <person name="Yan W."/>
            <person name="Fan B."/>
            <person name="Jiang Y."/>
            <person name="Adhikari A."/>
            <person name="Zheng C.-J."/>
            <person name="Schuster L."/>
            <person name="Cowan T.M."/>
            <person name="Smanski M.J."/>
            <person name="Chevrette M.G."/>
            <person name="De Carvalho L.P.S."/>
            <person name="Shen B."/>
        </authorList>
    </citation>
    <scope>NUCLEOTIDE SEQUENCE [LARGE SCALE GENOMIC DNA]</scope>
    <source>
        <strain evidence="5 6">NPDC058328</strain>
    </source>
</reference>
<proteinExistence type="inferred from homology"/>
<evidence type="ECO:0000313" key="6">
    <source>
        <dbReference type="Proteomes" id="UP001601627"/>
    </source>
</evidence>
<evidence type="ECO:0000256" key="1">
    <source>
        <dbReference type="ARBA" id="ARBA00006068"/>
    </source>
</evidence>
<evidence type="ECO:0000256" key="3">
    <source>
        <dbReference type="SAM" id="Phobius"/>
    </source>
</evidence>
<sequence>MFLLVTGHQDSGGAGDGGTGNDGDDAGGAGIRTGRRTRVLKITGFSLAGLLVLGAGAAGWAYWQLNDNIRGVDINSALGDDRPAGPVTTEDPAATAPPPPDGSLNILVLGSDSRSGEENQALGGGESGGARSDTAMVVHLDAGRTAATVVSIPRDTLVDRPSCPLPDGGSTRPVSGAMFNSAYEVGGPVCAVKTVESFTDVRMDHYIEIDFSGFARLVDALGGVTVTTEADIDDDRSHLTLEAGTHHLDGTDALALARTRYDVGDGSDLGRIELQQHLVKALLEQIARQDLLTSPARLYEVADALTGSLTTDTGLDSLGELTRFGRSVRGLTPAGVTTVTMPVLPAPWDPNRLVADEPDAEELWASLR</sequence>
<keyword evidence="3" id="KW-1133">Transmembrane helix</keyword>
<dbReference type="EMBL" id="JBHVZQ010000006">
    <property type="protein sequence ID" value="MFF1273787.1"/>
    <property type="molecule type" value="Genomic_DNA"/>
</dbReference>
<dbReference type="InterPro" id="IPR050922">
    <property type="entry name" value="LytR/CpsA/Psr_CW_biosynth"/>
</dbReference>
<keyword evidence="3" id="KW-0812">Transmembrane</keyword>
<feature type="region of interest" description="Disordered" evidence="2">
    <location>
        <begin position="80"/>
        <end position="109"/>
    </location>
</feature>
<feature type="domain" description="Cell envelope-related transcriptional attenuator" evidence="4">
    <location>
        <begin position="131"/>
        <end position="287"/>
    </location>
</feature>
<dbReference type="PANTHER" id="PTHR33392:SF6">
    <property type="entry name" value="POLYISOPRENYL-TEICHOIC ACID--PEPTIDOGLYCAN TEICHOIC ACID TRANSFERASE TAGU"/>
    <property type="match status" value="1"/>
</dbReference>
<organism evidence="5 6">
    <name type="scientific">Streptomyces marokkonensis</name>
    <dbReference type="NCBI Taxonomy" id="324855"/>
    <lineage>
        <taxon>Bacteria</taxon>
        <taxon>Bacillati</taxon>
        <taxon>Actinomycetota</taxon>
        <taxon>Actinomycetes</taxon>
        <taxon>Kitasatosporales</taxon>
        <taxon>Streptomycetaceae</taxon>
        <taxon>Streptomyces</taxon>
    </lineage>
</organism>
<feature type="region of interest" description="Disordered" evidence="2">
    <location>
        <begin position="9"/>
        <end position="31"/>
    </location>
</feature>
<dbReference type="Pfam" id="PF03816">
    <property type="entry name" value="LytR_cpsA_psr"/>
    <property type="match status" value="1"/>
</dbReference>
<name>A0ABW6Q3K0_9ACTN</name>